<proteinExistence type="predicted"/>
<sequence>MAPPVEAFMPSELEARIQYDTNGRRRKQPIELTKCKLLEMTQYACNLVNPRDPRSSAQCEQLVRTFRRCANGLMVETTAWE</sequence>
<protein>
    <submittedName>
        <fullName evidence="1">Uncharacterized protein</fullName>
    </submittedName>
</protein>
<comment type="caution">
    <text evidence="1">The sequence shown here is derived from an EMBL/GenBank/DDBJ whole genome shotgun (WGS) entry which is preliminary data.</text>
</comment>
<dbReference type="OrthoDB" id="3983163at2759"/>
<organism evidence="1 2">
    <name type="scientific">Saccharata proteae CBS 121410</name>
    <dbReference type="NCBI Taxonomy" id="1314787"/>
    <lineage>
        <taxon>Eukaryota</taxon>
        <taxon>Fungi</taxon>
        <taxon>Dikarya</taxon>
        <taxon>Ascomycota</taxon>
        <taxon>Pezizomycotina</taxon>
        <taxon>Dothideomycetes</taxon>
        <taxon>Dothideomycetes incertae sedis</taxon>
        <taxon>Botryosphaeriales</taxon>
        <taxon>Saccharataceae</taxon>
        <taxon>Saccharata</taxon>
    </lineage>
</organism>
<dbReference type="AlphaFoldDB" id="A0A9P4M2F2"/>
<dbReference type="Pfam" id="PF11093">
    <property type="entry name" value="Mitochondr_Som1"/>
    <property type="match status" value="1"/>
</dbReference>
<evidence type="ECO:0000313" key="1">
    <source>
        <dbReference type="EMBL" id="KAF2092232.1"/>
    </source>
</evidence>
<name>A0A9P4M2F2_9PEZI</name>
<dbReference type="EMBL" id="ML978711">
    <property type="protein sequence ID" value="KAF2092232.1"/>
    <property type="molecule type" value="Genomic_DNA"/>
</dbReference>
<gene>
    <name evidence="1" type="ORF">K490DRAFT_32528</name>
</gene>
<dbReference type="InterPro" id="IPR024645">
    <property type="entry name" value="Mitochondr_Som1"/>
</dbReference>
<accession>A0A9P4M2F2</accession>
<keyword evidence="2" id="KW-1185">Reference proteome</keyword>
<evidence type="ECO:0000313" key="2">
    <source>
        <dbReference type="Proteomes" id="UP000799776"/>
    </source>
</evidence>
<dbReference type="GO" id="GO:0042720">
    <property type="term" value="C:mitochondrial inner membrane peptidase complex"/>
    <property type="evidence" value="ECO:0007669"/>
    <property type="project" value="InterPro"/>
</dbReference>
<reference evidence="1" key="1">
    <citation type="journal article" date="2020" name="Stud. Mycol.">
        <title>101 Dothideomycetes genomes: a test case for predicting lifestyles and emergence of pathogens.</title>
        <authorList>
            <person name="Haridas S."/>
            <person name="Albert R."/>
            <person name="Binder M."/>
            <person name="Bloem J."/>
            <person name="Labutti K."/>
            <person name="Salamov A."/>
            <person name="Andreopoulos B."/>
            <person name="Baker S."/>
            <person name="Barry K."/>
            <person name="Bills G."/>
            <person name="Bluhm B."/>
            <person name="Cannon C."/>
            <person name="Castanera R."/>
            <person name="Culley D."/>
            <person name="Daum C."/>
            <person name="Ezra D."/>
            <person name="Gonzalez J."/>
            <person name="Henrissat B."/>
            <person name="Kuo A."/>
            <person name="Liang C."/>
            <person name="Lipzen A."/>
            <person name="Lutzoni F."/>
            <person name="Magnuson J."/>
            <person name="Mondo S."/>
            <person name="Nolan M."/>
            <person name="Ohm R."/>
            <person name="Pangilinan J."/>
            <person name="Park H.-J."/>
            <person name="Ramirez L."/>
            <person name="Alfaro M."/>
            <person name="Sun H."/>
            <person name="Tritt A."/>
            <person name="Yoshinaga Y."/>
            <person name="Zwiers L.-H."/>
            <person name="Turgeon B."/>
            <person name="Goodwin S."/>
            <person name="Spatafora J."/>
            <person name="Crous P."/>
            <person name="Grigoriev I."/>
        </authorList>
    </citation>
    <scope>NUCLEOTIDE SEQUENCE</scope>
    <source>
        <strain evidence="1">CBS 121410</strain>
    </source>
</reference>
<dbReference type="Proteomes" id="UP000799776">
    <property type="component" value="Unassembled WGS sequence"/>
</dbReference>